<keyword evidence="11 14" id="KW-1133">Transmembrane helix</keyword>
<keyword evidence="12" id="KW-0902">Two-component regulatory system</keyword>
<organism evidence="16 17">
    <name type="scientific">Pseudoalteromonas rhizosphaerae</name>
    <dbReference type="NCBI Taxonomy" id="2518973"/>
    <lineage>
        <taxon>Bacteria</taxon>
        <taxon>Pseudomonadati</taxon>
        <taxon>Pseudomonadota</taxon>
        <taxon>Gammaproteobacteria</taxon>
        <taxon>Alteromonadales</taxon>
        <taxon>Pseudoalteromonadaceae</taxon>
        <taxon>Pseudoalteromonas</taxon>
    </lineage>
</organism>
<feature type="transmembrane region" description="Helical" evidence="14">
    <location>
        <begin position="179"/>
        <end position="202"/>
    </location>
</feature>
<evidence type="ECO:0000256" key="4">
    <source>
        <dbReference type="ARBA" id="ARBA00022475"/>
    </source>
</evidence>
<dbReference type="InterPro" id="IPR036097">
    <property type="entry name" value="HisK_dim/P_sf"/>
</dbReference>
<dbReference type="InterPro" id="IPR003661">
    <property type="entry name" value="HisK_dim/P_dom"/>
</dbReference>
<evidence type="ECO:0000256" key="7">
    <source>
        <dbReference type="ARBA" id="ARBA00022692"/>
    </source>
</evidence>
<dbReference type="GO" id="GO:0016301">
    <property type="term" value="F:kinase activity"/>
    <property type="evidence" value="ECO:0007669"/>
    <property type="project" value="UniProtKB-KW"/>
</dbReference>
<dbReference type="Pfam" id="PF00512">
    <property type="entry name" value="HisKA"/>
    <property type="match status" value="1"/>
</dbReference>
<dbReference type="PANTHER" id="PTHR45528:SF1">
    <property type="entry name" value="SENSOR HISTIDINE KINASE CPXA"/>
    <property type="match status" value="1"/>
</dbReference>
<dbReference type="SMART" id="SM00387">
    <property type="entry name" value="HATPase_c"/>
    <property type="match status" value="1"/>
</dbReference>
<evidence type="ECO:0000313" key="17">
    <source>
        <dbReference type="Proteomes" id="UP001620262"/>
    </source>
</evidence>
<evidence type="ECO:0000256" key="2">
    <source>
        <dbReference type="ARBA" id="ARBA00004651"/>
    </source>
</evidence>
<evidence type="ECO:0000256" key="3">
    <source>
        <dbReference type="ARBA" id="ARBA00012438"/>
    </source>
</evidence>
<evidence type="ECO:0000256" key="6">
    <source>
        <dbReference type="ARBA" id="ARBA00022679"/>
    </source>
</evidence>
<evidence type="ECO:0000256" key="9">
    <source>
        <dbReference type="ARBA" id="ARBA00022777"/>
    </source>
</evidence>
<evidence type="ECO:0000256" key="13">
    <source>
        <dbReference type="ARBA" id="ARBA00023136"/>
    </source>
</evidence>
<dbReference type="EC" id="2.7.13.3" evidence="3"/>
<accession>A0ABW8KYV4</accession>
<dbReference type="InterPro" id="IPR036890">
    <property type="entry name" value="HATPase_C_sf"/>
</dbReference>
<keyword evidence="8" id="KW-0547">Nucleotide-binding</keyword>
<keyword evidence="4" id="KW-1003">Cell membrane</keyword>
<keyword evidence="10" id="KW-0067">ATP-binding</keyword>
<comment type="catalytic activity">
    <reaction evidence="1">
        <text>ATP + protein L-histidine = ADP + protein N-phospho-L-histidine.</text>
        <dbReference type="EC" id="2.7.13.3"/>
    </reaction>
</comment>
<dbReference type="SUPFAM" id="SSF55874">
    <property type="entry name" value="ATPase domain of HSP90 chaperone/DNA topoisomerase II/histidine kinase"/>
    <property type="match status" value="1"/>
</dbReference>
<proteinExistence type="predicted"/>
<keyword evidence="9 16" id="KW-0418">Kinase</keyword>
<sequence>MSPLKTELPKTKRHSIKRKLVNNISAVLSIILVTIFLTVDLSVDSWVENQFNQSLTNKSNYLKTLVKDHNGKLEFDFAGEFMSEYEQANASEFYQLWHEQQTFEKSDSLQLYQNIDLPNLAIPINEFKIIDYTLPNGEEGRAMISHFIAQQENEAARGSGHFKTMVLTIAAPISSLNKVLLIIDVVFILTCIIAVFGVRYLVTRIVNRGLFPLNNLNEQIKLLDITGASQTIKSDFQVEEIEPIRNELNKFITTNQQLYQNEKRLTSDIAHELKTPISELISLSEVALRYPDDERISATYTSDILAISQRMKTIVNNLLLLQRAGSSAVELNLESVNLSDFITQLSNELQFKHADIEQRLQLDVATELMITADRFCLHTILSNLLDNALFYGLSTQPINLQVKQTKYHTTITLCNALAKPLSEQQLEAIFDPLYQLDSSRTNNQRHGLGLAIVNSLCNLNNFTISAKNKPNSRLALILTLPN</sequence>
<dbReference type="InterPro" id="IPR005467">
    <property type="entry name" value="His_kinase_dom"/>
</dbReference>
<dbReference type="Pfam" id="PF02518">
    <property type="entry name" value="HATPase_c"/>
    <property type="match status" value="1"/>
</dbReference>
<keyword evidence="17" id="KW-1185">Reference proteome</keyword>
<dbReference type="Gene3D" id="3.30.565.10">
    <property type="entry name" value="Histidine kinase-like ATPase, C-terminal domain"/>
    <property type="match status" value="1"/>
</dbReference>
<protein>
    <recommendedName>
        <fullName evidence="3">histidine kinase</fullName>
        <ecNumber evidence="3">2.7.13.3</ecNumber>
    </recommendedName>
</protein>
<comment type="subcellular location">
    <subcellularLocation>
        <location evidence="2">Cell membrane</location>
        <topology evidence="2">Multi-pass membrane protein</topology>
    </subcellularLocation>
</comment>
<evidence type="ECO:0000256" key="8">
    <source>
        <dbReference type="ARBA" id="ARBA00022741"/>
    </source>
</evidence>
<dbReference type="Proteomes" id="UP001620262">
    <property type="component" value="Unassembled WGS sequence"/>
</dbReference>
<dbReference type="PANTHER" id="PTHR45528">
    <property type="entry name" value="SENSOR HISTIDINE KINASE CPXA"/>
    <property type="match status" value="1"/>
</dbReference>
<dbReference type="SMART" id="SM00388">
    <property type="entry name" value="HisKA"/>
    <property type="match status" value="1"/>
</dbReference>
<evidence type="ECO:0000256" key="1">
    <source>
        <dbReference type="ARBA" id="ARBA00000085"/>
    </source>
</evidence>
<evidence type="ECO:0000256" key="5">
    <source>
        <dbReference type="ARBA" id="ARBA00022553"/>
    </source>
</evidence>
<dbReference type="SUPFAM" id="SSF47384">
    <property type="entry name" value="Homodimeric domain of signal transducing histidine kinase"/>
    <property type="match status" value="1"/>
</dbReference>
<keyword evidence="13 14" id="KW-0472">Membrane</keyword>
<dbReference type="RefSeq" id="WP_149982590.1">
    <property type="nucleotide sequence ID" value="NZ_CABVLM010000012.1"/>
</dbReference>
<dbReference type="InterPro" id="IPR050398">
    <property type="entry name" value="HssS/ArlS-like"/>
</dbReference>
<evidence type="ECO:0000313" key="16">
    <source>
        <dbReference type="EMBL" id="MFK3864971.1"/>
    </source>
</evidence>
<feature type="transmembrane region" description="Helical" evidence="14">
    <location>
        <begin position="20"/>
        <end position="39"/>
    </location>
</feature>
<gene>
    <name evidence="16" type="ORF">ACI2JU_14005</name>
</gene>
<dbReference type="InterPro" id="IPR003594">
    <property type="entry name" value="HATPase_dom"/>
</dbReference>
<dbReference type="CDD" id="cd00082">
    <property type="entry name" value="HisKA"/>
    <property type="match status" value="1"/>
</dbReference>
<evidence type="ECO:0000256" key="10">
    <source>
        <dbReference type="ARBA" id="ARBA00022840"/>
    </source>
</evidence>
<keyword evidence="5" id="KW-0597">Phosphoprotein</keyword>
<evidence type="ECO:0000259" key="15">
    <source>
        <dbReference type="PROSITE" id="PS50109"/>
    </source>
</evidence>
<dbReference type="PROSITE" id="PS50109">
    <property type="entry name" value="HIS_KIN"/>
    <property type="match status" value="1"/>
</dbReference>
<keyword evidence="7 14" id="KW-0812">Transmembrane</keyword>
<reference evidence="16 17" key="1">
    <citation type="submission" date="2024-11" db="EMBL/GenBank/DDBJ databases">
        <title>The Natural Products Discovery Center: Release of the First 8490 Sequenced Strains for Exploring Actinobacteria Biosynthetic Diversity.</title>
        <authorList>
            <person name="Kalkreuter E."/>
            <person name="Kautsar S.A."/>
            <person name="Yang D."/>
            <person name="Bader C.D."/>
            <person name="Teijaro C.N."/>
            <person name="Fluegel L."/>
            <person name="Davis C.M."/>
            <person name="Simpson J.R."/>
            <person name="Lauterbach L."/>
            <person name="Steele A.D."/>
            <person name="Gui C."/>
            <person name="Meng S."/>
            <person name="Li G."/>
            <person name="Viehrig K."/>
            <person name="Ye F."/>
            <person name="Su P."/>
            <person name="Kiefer A.F."/>
            <person name="Nichols A."/>
            <person name="Cepeda A.J."/>
            <person name="Yan W."/>
            <person name="Fan B."/>
            <person name="Jiang Y."/>
            <person name="Adhikari A."/>
            <person name="Zheng C.-J."/>
            <person name="Schuster L."/>
            <person name="Cowan T.M."/>
            <person name="Smanski M.J."/>
            <person name="Chevrette M.G."/>
            <person name="De Carvalho L.P.S."/>
            <person name="Shen B."/>
        </authorList>
    </citation>
    <scope>NUCLEOTIDE SEQUENCE [LARGE SCALE GENOMIC DNA]</scope>
    <source>
        <strain evidence="16 17">NPDC078403</strain>
    </source>
</reference>
<keyword evidence="6" id="KW-0808">Transferase</keyword>
<evidence type="ECO:0000256" key="11">
    <source>
        <dbReference type="ARBA" id="ARBA00022989"/>
    </source>
</evidence>
<dbReference type="EMBL" id="JBJDOT010000019">
    <property type="protein sequence ID" value="MFK3864971.1"/>
    <property type="molecule type" value="Genomic_DNA"/>
</dbReference>
<dbReference type="Gene3D" id="1.10.287.130">
    <property type="match status" value="1"/>
</dbReference>
<evidence type="ECO:0000256" key="14">
    <source>
        <dbReference type="SAM" id="Phobius"/>
    </source>
</evidence>
<evidence type="ECO:0000256" key="12">
    <source>
        <dbReference type="ARBA" id="ARBA00023012"/>
    </source>
</evidence>
<name>A0ABW8KYV4_9GAMM</name>
<comment type="caution">
    <text evidence="16">The sequence shown here is derived from an EMBL/GenBank/DDBJ whole genome shotgun (WGS) entry which is preliminary data.</text>
</comment>
<feature type="domain" description="Histidine kinase" evidence="15">
    <location>
        <begin position="268"/>
        <end position="482"/>
    </location>
</feature>